<evidence type="ECO:0000256" key="4">
    <source>
        <dbReference type="ARBA" id="ARBA00022454"/>
    </source>
</evidence>
<dbReference type="GO" id="GO:0005694">
    <property type="term" value="C:chromosome"/>
    <property type="evidence" value="ECO:0007669"/>
    <property type="project" value="UniProtKB-SubCell"/>
</dbReference>
<feature type="zinc finger region" description="UBR-type" evidence="13">
    <location>
        <begin position="1005"/>
        <end position="1076"/>
    </location>
</feature>
<evidence type="ECO:0000256" key="3">
    <source>
        <dbReference type="ARBA" id="ARBA00004906"/>
    </source>
</evidence>
<dbReference type="Pfam" id="PF13229">
    <property type="entry name" value="Beta_helix"/>
    <property type="match status" value="2"/>
</dbReference>
<evidence type="ECO:0000256" key="6">
    <source>
        <dbReference type="ARBA" id="ARBA00022737"/>
    </source>
</evidence>
<name>B0W6E2_CULQU</name>
<feature type="domain" description="UBR-type" evidence="16">
    <location>
        <begin position="1005"/>
        <end position="1076"/>
    </location>
</feature>
<dbReference type="FunCoup" id="B0W6E2">
    <property type="interactions" value="1743"/>
</dbReference>
<dbReference type="GO" id="GO:0006511">
    <property type="term" value="P:ubiquitin-dependent protein catabolic process"/>
    <property type="evidence" value="ECO:0007669"/>
    <property type="project" value="TreeGrafter"/>
</dbReference>
<dbReference type="InterPro" id="IPR039448">
    <property type="entry name" value="Beta_helix"/>
</dbReference>
<dbReference type="OMA" id="KESFHQL"/>
<dbReference type="InterPro" id="IPR036047">
    <property type="entry name" value="F-box-like_dom_sf"/>
</dbReference>
<evidence type="ECO:0000256" key="7">
    <source>
        <dbReference type="ARBA" id="ARBA00022771"/>
    </source>
</evidence>
<keyword evidence="5" id="KW-0479">Metal-binding</keyword>
<feature type="region of interest" description="Disordered" evidence="14">
    <location>
        <begin position="294"/>
        <end position="314"/>
    </location>
</feature>
<evidence type="ECO:0000313" key="17">
    <source>
        <dbReference type="EMBL" id="EDS36616.1"/>
    </source>
</evidence>
<dbReference type="NCBIfam" id="TIGR03804">
    <property type="entry name" value="para_beta_helix"/>
    <property type="match status" value="1"/>
</dbReference>
<keyword evidence="8" id="KW-0833">Ubl conjugation pathway</keyword>
<evidence type="ECO:0000256" key="12">
    <source>
        <dbReference type="ARBA" id="ARBA00068830"/>
    </source>
</evidence>
<keyword evidence="7" id="KW-0863">Zinc-finger</keyword>
<evidence type="ECO:0000256" key="2">
    <source>
        <dbReference type="ARBA" id="ARBA00004286"/>
    </source>
</evidence>
<reference evidence="18" key="2">
    <citation type="submission" date="2020-05" db="UniProtKB">
        <authorList>
            <consortium name="EnsemblMetazoa"/>
        </authorList>
    </citation>
    <scope>IDENTIFICATION</scope>
    <source>
        <strain evidence="18">JHB</strain>
    </source>
</reference>
<dbReference type="PANTHER" id="PTHR22990">
    <property type="entry name" value="F-BOX ONLY PROTEIN"/>
    <property type="match status" value="1"/>
</dbReference>
<dbReference type="eggNOG" id="KOG1777">
    <property type="taxonomic scope" value="Eukaryota"/>
</dbReference>
<evidence type="ECO:0000256" key="13">
    <source>
        <dbReference type="PROSITE-ProRule" id="PRU00508"/>
    </source>
</evidence>
<dbReference type="PROSITE" id="PS50181">
    <property type="entry name" value="FBOX"/>
    <property type="match status" value="1"/>
</dbReference>
<dbReference type="GO" id="GO:0005634">
    <property type="term" value="C:nucleus"/>
    <property type="evidence" value="ECO:0007669"/>
    <property type="project" value="UniProtKB-SubCell"/>
</dbReference>
<evidence type="ECO:0000256" key="11">
    <source>
        <dbReference type="ARBA" id="ARBA00063474"/>
    </source>
</evidence>
<dbReference type="InParanoid" id="B0W6E2"/>
<dbReference type="FunFam" id="2.160.20.10:FF:000087">
    <property type="entry name" value="GG17321"/>
    <property type="match status" value="1"/>
</dbReference>
<dbReference type="EMBL" id="DS231848">
    <property type="protein sequence ID" value="EDS36616.1"/>
    <property type="molecule type" value="Genomic_DNA"/>
</dbReference>
<dbReference type="PROSITE" id="PS51157">
    <property type="entry name" value="ZF_UBR"/>
    <property type="match status" value="1"/>
</dbReference>
<dbReference type="InterPro" id="IPR001810">
    <property type="entry name" value="F-box_dom"/>
</dbReference>
<dbReference type="SMART" id="SM00396">
    <property type="entry name" value="ZnF_UBR1"/>
    <property type="match status" value="1"/>
</dbReference>
<comment type="subcellular location">
    <subcellularLocation>
        <location evidence="2">Chromosome</location>
    </subcellularLocation>
    <subcellularLocation>
        <location evidence="1">Nucleus</location>
    </subcellularLocation>
</comment>
<protein>
    <recommendedName>
        <fullName evidence="12">F-box only protein 11</fullName>
    </recommendedName>
</protein>
<comment type="pathway">
    <text evidence="3">Protein modification; protein ubiquitination.</text>
</comment>
<dbReference type="InterPro" id="IPR051550">
    <property type="entry name" value="SCF-Subunits/Alg-Epimerases"/>
</dbReference>
<feature type="region of interest" description="Disordered" evidence="14">
    <location>
        <begin position="1"/>
        <end position="32"/>
    </location>
</feature>
<dbReference type="Gene3D" id="2.160.20.10">
    <property type="entry name" value="Single-stranded right-handed beta-helix, Pectin lyase-like"/>
    <property type="match status" value="3"/>
</dbReference>
<keyword evidence="4" id="KW-0158">Chromosome</keyword>
<organism>
    <name type="scientific">Culex quinquefasciatus</name>
    <name type="common">Southern house mosquito</name>
    <name type="synonym">Culex pungens</name>
    <dbReference type="NCBI Taxonomy" id="7176"/>
    <lineage>
        <taxon>Eukaryota</taxon>
        <taxon>Metazoa</taxon>
        <taxon>Ecdysozoa</taxon>
        <taxon>Arthropoda</taxon>
        <taxon>Hexapoda</taxon>
        <taxon>Insecta</taxon>
        <taxon>Pterygota</taxon>
        <taxon>Neoptera</taxon>
        <taxon>Endopterygota</taxon>
        <taxon>Diptera</taxon>
        <taxon>Nematocera</taxon>
        <taxon>Culicoidea</taxon>
        <taxon>Culicidae</taxon>
        <taxon>Culicinae</taxon>
        <taxon>Culicini</taxon>
        <taxon>Culex</taxon>
        <taxon>Culex</taxon>
    </lineage>
</organism>
<dbReference type="InterPro" id="IPR047504">
    <property type="entry name" value="FBXO11_UBR-box"/>
</dbReference>
<dbReference type="GO" id="GO:0042981">
    <property type="term" value="P:regulation of apoptotic process"/>
    <property type="evidence" value="ECO:0007669"/>
    <property type="project" value="TreeGrafter"/>
</dbReference>
<feature type="domain" description="F-box" evidence="15">
    <location>
        <begin position="353"/>
        <end position="399"/>
    </location>
</feature>
<accession>B0W6E2</accession>
<evidence type="ECO:0000313" key="19">
    <source>
        <dbReference type="Proteomes" id="UP000002320"/>
    </source>
</evidence>
<dbReference type="VEuPathDB" id="VectorBase:CPIJ002693"/>
<dbReference type="CDD" id="cd22091">
    <property type="entry name" value="F-box_FBXO11"/>
    <property type="match status" value="1"/>
</dbReference>
<dbReference type="InterPro" id="IPR012334">
    <property type="entry name" value="Pectin_lyas_fold"/>
</dbReference>
<dbReference type="FunFam" id="2.160.20.10:FF:000005">
    <property type="entry name" value="F-box only protein 11"/>
    <property type="match status" value="1"/>
</dbReference>
<dbReference type="KEGG" id="cqu:CpipJ_CPIJ002693"/>
<dbReference type="InterPro" id="IPR047505">
    <property type="entry name" value="F-box_FBXO11"/>
</dbReference>
<dbReference type="InterPro" id="IPR022441">
    <property type="entry name" value="Para_beta_helix_rpt-2"/>
</dbReference>
<dbReference type="FunFam" id="1.20.1280.50:FF:000003">
    <property type="entry name" value="F-box only protein 11"/>
    <property type="match status" value="1"/>
</dbReference>
<dbReference type="SUPFAM" id="SSF81383">
    <property type="entry name" value="F-box domain"/>
    <property type="match status" value="1"/>
</dbReference>
<dbReference type="PANTHER" id="PTHR22990:SF20">
    <property type="entry name" value="F-BOX ONLY PROTEIN 11"/>
    <property type="match status" value="1"/>
</dbReference>
<dbReference type="SUPFAM" id="SSF51126">
    <property type="entry name" value="Pectin lyase-like"/>
    <property type="match status" value="3"/>
</dbReference>
<evidence type="ECO:0000259" key="15">
    <source>
        <dbReference type="PROSITE" id="PS50181"/>
    </source>
</evidence>
<dbReference type="EnsemblMetazoa" id="CPIJ002693-RA">
    <property type="protein sequence ID" value="CPIJ002693-PA"/>
    <property type="gene ID" value="CPIJ002693"/>
</dbReference>
<keyword evidence="9" id="KW-0862">Zinc</keyword>
<feature type="region of interest" description="Disordered" evidence="14">
    <location>
        <begin position="160"/>
        <end position="253"/>
    </location>
</feature>
<sequence>MPSASFSSSRSYVRRSRRKGNRIPLPSRTSGESTKRIQFFGGFDKGREKMQKGAGLPVVAGLLQGYQHLARCVVIQTHALSDTNVYSCCAMGCERHLKRGDHIHSHFSARSTRTSDRNEVYAPTSSISLALIHSPSWCCALHSQNPPLCEPPCQNIPAPNVGSSPSGQQNNGPALSATSGSGSSTANPASSSSISSSSSSSASSSSSSSNNQNLSNSTSTASSSSSSTATSGSGSSSVAAGPSASSSSSLPSSVSSNAIITSVAAALSEVKQSSNSPYDLRKKSPLAAHDSGSWLAGSSSSGGSSTGGSSSSTSGTMVASAATATITSATGATGSAAMPSSAAATFCIQSAAHYLQYEMPDEVLLTIFSYLLEQDLCRVSLVCKRFQTIANDTELWKRMYQSVYEYDLPLFNPEPCSFAFVKLEDSDYANPWKESFRQLYRGIHVRPGYQDRRYQGRSIAYFNTGTYRGEFLVIDSDVALIGAASGNVAESVILERESESTVMFVEGAKHAYVGHMTLKFSPDVTSTVPHHKHYCLEVSENCSPTVDHCIIRSTSVVGAAVCVSGVGANPLIKYCDISDCENVGLYVTDYAQGTYEHNEISRNALAGIWVKNYASPIMRENHIHHGRDVGIFTFDNGMGYFEKNDIHNNRIAGFEVKAGANPTVVKCEIHHGQTGGIYVHENGLGQFIENKIHSNNFAGVWITSNSNPTIRKNEIYNGHQGGVYIFGEGRGLIEHNNIYGNALAGIQIRTTSDPIVRHNKIHHGQHGGIYVHEKGQGLIEENEVYANTLAGVWITTGSTPVLRRNRIHSGKQVGVYFYDNGHGKLEDNDIFNHLYSGVQIRTGSNPVIRGNKIWGGQNGGVLVYNGGLGLLEQNEIFDNAMAGVWIKTDSNPTLKRNKIYDGRDGGICIFNGGKGVLEENDIFRNTQAGVLISTQSHPILKRNRIFDGLAAGVEITNNATATLEFNQIFNNKFGGLCLASGVQPITRGNKIFNNQDEVEKAVSGGQCLYKISSYTSFPMHDFYRCHTCNTTDRNAICVNCIKTCHAGHDVEFIRHDRFFCDCGAGTLTNQCQLQGEPTQDTDTLYDSAAPMESHTLMVN</sequence>
<dbReference type="CDD" id="cd19676">
    <property type="entry name" value="UBR-box_UBR6_FBXO11"/>
    <property type="match status" value="1"/>
</dbReference>
<evidence type="ECO:0000313" key="18">
    <source>
        <dbReference type="EnsemblMetazoa" id="CPIJ002693-PA"/>
    </source>
</evidence>
<evidence type="ECO:0000256" key="14">
    <source>
        <dbReference type="SAM" id="MobiDB-lite"/>
    </source>
</evidence>
<feature type="compositionally biased region" description="Low complexity" evidence="14">
    <location>
        <begin position="1"/>
        <end position="11"/>
    </location>
</feature>
<dbReference type="Proteomes" id="UP000002320">
    <property type="component" value="Unassembled WGS sequence"/>
</dbReference>
<dbReference type="GO" id="GO:0008270">
    <property type="term" value="F:zinc ion binding"/>
    <property type="evidence" value="ECO:0007669"/>
    <property type="project" value="UniProtKB-KW"/>
</dbReference>
<feature type="compositionally biased region" description="Polar residues" evidence="14">
    <location>
        <begin position="161"/>
        <end position="171"/>
    </location>
</feature>
<reference evidence="17" key="1">
    <citation type="submission" date="2007-03" db="EMBL/GenBank/DDBJ databases">
        <title>Annotation of Culex pipiens quinquefasciatus.</title>
        <authorList>
            <consortium name="The Broad Institute Genome Sequencing Platform"/>
            <person name="Atkinson P.W."/>
            <person name="Hemingway J."/>
            <person name="Christensen B.M."/>
            <person name="Higgs S."/>
            <person name="Kodira C."/>
            <person name="Hannick L."/>
            <person name="Megy K."/>
            <person name="O'Leary S."/>
            <person name="Pearson M."/>
            <person name="Haas B.J."/>
            <person name="Mauceli E."/>
            <person name="Wortman J.R."/>
            <person name="Lee N.H."/>
            <person name="Guigo R."/>
            <person name="Stanke M."/>
            <person name="Alvarado L."/>
            <person name="Amedeo P."/>
            <person name="Antoine C.H."/>
            <person name="Arensburger P."/>
            <person name="Bidwell S.L."/>
            <person name="Crawford M."/>
            <person name="Camaro F."/>
            <person name="Devon K."/>
            <person name="Engels R."/>
            <person name="Hammond M."/>
            <person name="Howarth C."/>
            <person name="Koehrsen M."/>
            <person name="Lawson D."/>
            <person name="Montgomery P."/>
            <person name="Nene V."/>
            <person name="Nusbaum C."/>
            <person name="Puiu D."/>
            <person name="Romero-Severson J."/>
            <person name="Severson D.W."/>
            <person name="Shumway M."/>
            <person name="Sisk P."/>
            <person name="Stolte C."/>
            <person name="Zeng Q."/>
            <person name="Eisenstadt E."/>
            <person name="Fraser-Liggett C."/>
            <person name="Strausberg R."/>
            <person name="Galagan J."/>
            <person name="Birren B."/>
            <person name="Collins F.H."/>
        </authorList>
    </citation>
    <scope>NUCLEOTIDE SEQUENCE [LARGE SCALE GENOMIC DNA]</scope>
    <source>
        <strain evidence="17">JHB</strain>
    </source>
</reference>
<dbReference type="Pfam" id="PF12937">
    <property type="entry name" value="F-box-like"/>
    <property type="match status" value="1"/>
</dbReference>
<dbReference type="InterPro" id="IPR011050">
    <property type="entry name" value="Pectin_lyase_fold/virulence"/>
</dbReference>
<dbReference type="SMART" id="SM00710">
    <property type="entry name" value="PbH1"/>
    <property type="match status" value="19"/>
</dbReference>
<gene>
    <name evidence="18" type="primary">6033884</name>
    <name evidence="17" type="ORF">CpipJ_CPIJ002693</name>
</gene>
<feature type="compositionally biased region" description="Basic residues" evidence="14">
    <location>
        <begin position="12"/>
        <end position="21"/>
    </location>
</feature>
<dbReference type="HOGENOM" id="CLU_005078_0_0_1"/>
<dbReference type="Gene3D" id="1.20.1280.50">
    <property type="match status" value="1"/>
</dbReference>
<dbReference type="InterPro" id="IPR006633">
    <property type="entry name" value="Carb-bd_sugar_hydrolysis-dom"/>
</dbReference>
<proteinExistence type="predicted"/>
<dbReference type="STRING" id="7176.B0W6E2"/>
<dbReference type="AlphaFoldDB" id="B0W6E2"/>
<dbReference type="SMART" id="SM00256">
    <property type="entry name" value="FBOX"/>
    <property type="match status" value="1"/>
</dbReference>
<keyword evidence="10" id="KW-0539">Nucleus</keyword>
<comment type="subunit">
    <text evidence="11">Component of the SCF(FBXO11) complex consisting of CUL1, RBX1, SKP1 and FBXO11. Interacts with CIITA.</text>
</comment>
<evidence type="ECO:0000256" key="8">
    <source>
        <dbReference type="ARBA" id="ARBA00022786"/>
    </source>
</evidence>
<keyword evidence="6" id="KW-0677">Repeat</keyword>
<evidence type="ECO:0000256" key="10">
    <source>
        <dbReference type="ARBA" id="ARBA00023242"/>
    </source>
</evidence>
<dbReference type="InterPro" id="IPR006626">
    <property type="entry name" value="PbH1"/>
</dbReference>
<feature type="compositionally biased region" description="Low complexity" evidence="14">
    <location>
        <begin position="172"/>
        <end position="253"/>
    </location>
</feature>
<dbReference type="FunFam" id="2.160.20.10:FF:000006">
    <property type="entry name" value="F-box only protein 11"/>
    <property type="match status" value="1"/>
</dbReference>
<dbReference type="SMART" id="SM00722">
    <property type="entry name" value="CASH"/>
    <property type="match status" value="3"/>
</dbReference>
<keyword evidence="19" id="KW-1185">Reference proteome</keyword>
<dbReference type="Pfam" id="PF02207">
    <property type="entry name" value="zf-UBR"/>
    <property type="match status" value="1"/>
</dbReference>
<dbReference type="InterPro" id="IPR003126">
    <property type="entry name" value="Znf_UBR"/>
</dbReference>
<evidence type="ECO:0000256" key="9">
    <source>
        <dbReference type="ARBA" id="ARBA00022833"/>
    </source>
</evidence>
<evidence type="ECO:0000256" key="1">
    <source>
        <dbReference type="ARBA" id="ARBA00004123"/>
    </source>
</evidence>
<evidence type="ECO:0000256" key="5">
    <source>
        <dbReference type="ARBA" id="ARBA00022723"/>
    </source>
</evidence>
<evidence type="ECO:0000259" key="16">
    <source>
        <dbReference type="PROSITE" id="PS51157"/>
    </source>
</evidence>